<protein>
    <recommendedName>
        <fullName evidence="4">Endolytic transglycosylase MltG</fullName>
    </recommendedName>
</protein>
<dbReference type="RefSeq" id="WP_343756545.1">
    <property type="nucleotide sequence ID" value="NZ_BAAACW010000140.1"/>
</dbReference>
<proteinExistence type="predicted"/>
<dbReference type="Proteomes" id="UP001501166">
    <property type="component" value="Unassembled WGS sequence"/>
</dbReference>
<evidence type="ECO:0000313" key="2">
    <source>
        <dbReference type="EMBL" id="GAA0369622.1"/>
    </source>
</evidence>
<keyword evidence="3" id="KW-1185">Reference proteome</keyword>
<feature type="region of interest" description="Disordered" evidence="1">
    <location>
        <begin position="66"/>
        <end position="106"/>
    </location>
</feature>
<evidence type="ECO:0000313" key="3">
    <source>
        <dbReference type="Proteomes" id="UP001501166"/>
    </source>
</evidence>
<evidence type="ECO:0008006" key="4">
    <source>
        <dbReference type="Google" id="ProtNLM"/>
    </source>
</evidence>
<organism evidence="2 3">
    <name type="scientific">Alkalibacterium iburiense</name>
    <dbReference type="NCBI Taxonomy" id="290589"/>
    <lineage>
        <taxon>Bacteria</taxon>
        <taxon>Bacillati</taxon>
        <taxon>Bacillota</taxon>
        <taxon>Bacilli</taxon>
        <taxon>Lactobacillales</taxon>
        <taxon>Carnobacteriaceae</taxon>
        <taxon>Alkalibacterium</taxon>
    </lineage>
</organism>
<dbReference type="EMBL" id="BAAACW010000140">
    <property type="protein sequence ID" value="GAA0369622.1"/>
    <property type="molecule type" value="Genomic_DNA"/>
</dbReference>
<evidence type="ECO:0000256" key="1">
    <source>
        <dbReference type="SAM" id="MobiDB-lite"/>
    </source>
</evidence>
<name>A0ABN0XPK8_9LACT</name>
<comment type="caution">
    <text evidence="2">The sequence shown here is derived from an EMBL/GenBank/DDBJ whole genome shotgun (WGS) entry which is preliminary data.</text>
</comment>
<gene>
    <name evidence="2" type="ORF">GCM10008932_21580</name>
</gene>
<sequence>MSKKNIRLLALGFLLSSLLIVTLNGLFQTESEASDRDQVDELQNEIHFLEEKVVSLELDNERLLGQVDSTSTALNSPEEEAESQEEDSQEMEEETEAEDEEETPSATTYTVVIEENEPSSVIADQLLTFGLIEDRHAFNEYLEESGAYLRVRAGSYTITSEMNRDEIVQAIIN</sequence>
<accession>A0ABN0XPK8</accession>
<dbReference type="Gene3D" id="3.30.1490.480">
    <property type="entry name" value="Endolytic murein transglycosylase"/>
    <property type="match status" value="1"/>
</dbReference>
<reference evidence="2 3" key="1">
    <citation type="journal article" date="2019" name="Int. J. Syst. Evol. Microbiol.">
        <title>The Global Catalogue of Microorganisms (GCM) 10K type strain sequencing project: providing services to taxonomists for standard genome sequencing and annotation.</title>
        <authorList>
            <consortium name="The Broad Institute Genomics Platform"/>
            <consortium name="The Broad Institute Genome Sequencing Center for Infectious Disease"/>
            <person name="Wu L."/>
            <person name="Ma J."/>
        </authorList>
    </citation>
    <scope>NUCLEOTIDE SEQUENCE [LARGE SCALE GENOMIC DNA]</scope>
    <source>
        <strain evidence="2 3">JCM 12662</strain>
    </source>
</reference>
<feature type="compositionally biased region" description="Acidic residues" evidence="1">
    <location>
        <begin position="77"/>
        <end position="103"/>
    </location>
</feature>